<dbReference type="Pfam" id="PF00404">
    <property type="entry name" value="Dockerin_1"/>
    <property type="match status" value="1"/>
</dbReference>
<dbReference type="InterPro" id="IPR016134">
    <property type="entry name" value="Dockerin_dom"/>
</dbReference>
<dbReference type="SUPFAM" id="SSF63446">
    <property type="entry name" value="Type I dockerin domain"/>
    <property type="match status" value="1"/>
</dbReference>
<reference evidence="3 4" key="1">
    <citation type="submission" date="2016-10" db="EMBL/GenBank/DDBJ databases">
        <authorList>
            <person name="de Groot N.N."/>
        </authorList>
    </citation>
    <scope>NUCLEOTIDE SEQUENCE [LARGE SCALE GENOMIC DNA]</scope>
    <source>
        <strain evidence="3 4">YAD2003</strain>
    </source>
</reference>
<dbReference type="Proteomes" id="UP000183190">
    <property type="component" value="Unassembled WGS sequence"/>
</dbReference>
<accession>A0A1H6K4T7</accession>
<dbReference type="Gene3D" id="1.10.1330.10">
    <property type="entry name" value="Dockerin domain"/>
    <property type="match status" value="2"/>
</dbReference>
<dbReference type="InterPro" id="IPR032675">
    <property type="entry name" value="LRR_dom_sf"/>
</dbReference>
<dbReference type="Pfam" id="PF13306">
    <property type="entry name" value="LRR_5"/>
    <property type="match status" value="1"/>
</dbReference>
<dbReference type="InterPro" id="IPR002105">
    <property type="entry name" value="Dockerin_1_rpt"/>
</dbReference>
<dbReference type="InterPro" id="IPR036439">
    <property type="entry name" value="Dockerin_dom_sf"/>
</dbReference>
<name>A0A1H6K4T7_RUMFL</name>
<keyword evidence="1" id="KW-0732">Signal</keyword>
<gene>
    <name evidence="3" type="ORF">SAMN02910265_02075</name>
</gene>
<dbReference type="AlphaFoldDB" id="A0A1H6K4T7"/>
<proteinExistence type="predicted"/>
<dbReference type="Gene3D" id="3.80.10.10">
    <property type="entry name" value="Ribonuclease Inhibitor"/>
    <property type="match status" value="1"/>
</dbReference>
<evidence type="ECO:0000259" key="2">
    <source>
        <dbReference type="PROSITE" id="PS51766"/>
    </source>
</evidence>
<dbReference type="InterPro" id="IPR026906">
    <property type="entry name" value="LRR_5"/>
</dbReference>
<evidence type="ECO:0000313" key="4">
    <source>
        <dbReference type="Proteomes" id="UP000183190"/>
    </source>
</evidence>
<evidence type="ECO:0000313" key="3">
    <source>
        <dbReference type="EMBL" id="SEH67957.1"/>
    </source>
</evidence>
<feature type="domain" description="Dockerin" evidence="2">
    <location>
        <begin position="215"/>
        <end position="287"/>
    </location>
</feature>
<feature type="chain" id="PRO_5038741229" evidence="1">
    <location>
        <begin position="28"/>
        <end position="295"/>
    </location>
</feature>
<protein>
    <submittedName>
        <fullName evidence="3">Leucine rich repeat-containing protein</fullName>
    </submittedName>
</protein>
<dbReference type="EMBL" id="FNWV01000007">
    <property type="protein sequence ID" value="SEH67957.1"/>
    <property type="molecule type" value="Genomic_DNA"/>
</dbReference>
<sequence>MNIKKIITGAVAGVSALAVCMPLNISAAAPEEEYVECDDFPLISYHILDDHVEVVKNPILKELEALIAGGTDKAKEAESELASLLAKVLTNEVVIKDTVNGLPVTEIAYQCFYGDDRIKSIILPDTIVAIEGSAFEKCSGLLSITIKNPDCNLVSGVYYSISNDTERVEWKEGKKRYSKYVPKYSGTIYGYEDSTAQAYADKYNFNFELLSDGTHAAKLGDVNGDGRIDSVDASNILASYAVFSTGQASPTSTEVAASDVNNDGKIDSIDASKVLSFYAYSSSSGTLSFTDYLKK</sequence>
<organism evidence="3 4">
    <name type="scientific">Ruminococcus flavefaciens</name>
    <dbReference type="NCBI Taxonomy" id="1265"/>
    <lineage>
        <taxon>Bacteria</taxon>
        <taxon>Bacillati</taxon>
        <taxon>Bacillota</taxon>
        <taxon>Clostridia</taxon>
        <taxon>Eubacteriales</taxon>
        <taxon>Oscillospiraceae</taxon>
        <taxon>Ruminococcus</taxon>
    </lineage>
</organism>
<dbReference type="CDD" id="cd14255">
    <property type="entry name" value="Dockerin_III"/>
    <property type="match status" value="1"/>
</dbReference>
<dbReference type="RefSeq" id="WP_175460927.1">
    <property type="nucleotide sequence ID" value="NZ_FNWV01000007.1"/>
</dbReference>
<feature type="signal peptide" evidence="1">
    <location>
        <begin position="1"/>
        <end position="27"/>
    </location>
</feature>
<dbReference type="GO" id="GO:0004553">
    <property type="term" value="F:hydrolase activity, hydrolyzing O-glycosyl compounds"/>
    <property type="evidence" value="ECO:0007669"/>
    <property type="project" value="InterPro"/>
</dbReference>
<evidence type="ECO:0000256" key="1">
    <source>
        <dbReference type="SAM" id="SignalP"/>
    </source>
</evidence>
<dbReference type="PROSITE" id="PS51766">
    <property type="entry name" value="DOCKERIN"/>
    <property type="match status" value="1"/>
</dbReference>
<dbReference type="GO" id="GO:0000272">
    <property type="term" value="P:polysaccharide catabolic process"/>
    <property type="evidence" value="ECO:0007669"/>
    <property type="project" value="InterPro"/>
</dbReference>